<feature type="domain" description="DUF112" evidence="2">
    <location>
        <begin position="20"/>
        <end position="440"/>
    </location>
</feature>
<gene>
    <name evidence="3" type="ORF">S7S_06615</name>
</gene>
<dbReference type="STRING" id="391936.S7S_06615"/>
<feature type="transmembrane region" description="Helical" evidence="1">
    <location>
        <begin position="169"/>
        <end position="187"/>
    </location>
</feature>
<feature type="transmembrane region" description="Helical" evidence="1">
    <location>
        <begin position="108"/>
        <end position="132"/>
    </location>
</feature>
<dbReference type="Pfam" id="PF01970">
    <property type="entry name" value="TctA"/>
    <property type="match status" value="1"/>
</dbReference>
<dbReference type="AlphaFoldDB" id="A0A0B4XHU1"/>
<feature type="transmembrane region" description="Helical" evidence="1">
    <location>
        <begin position="472"/>
        <end position="491"/>
    </location>
</feature>
<reference evidence="3 4" key="1">
    <citation type="journal article" date="2012" name="J. Bacteriol.">
        <title>Genome sequence of an alkane-degrading bacterium, Alcanivorax pacificus type strain W11-5, isolated from deep sea sediment.</title>
        <authorList>
            <person name="Lai Q."/>
            <person name="Shao Z."/>
        </authorList>
    </citation>
    <scope>NUCLEOTIDE SEQUENCE [LARGE SCALE GENOMIC DNA]</scope>
    <source>
        <strain evidence="3 4">W11-5</strain>
    </source>
</reference>
<dbReference type="PANTHER" id="PTHR35342:SF5">
    <property type="entry name" value="TRICARBOXYLIC TRANSPORT PROTEIN"/>
    <property type="match status" value="1"/>
</dbReference>
<feature type="transmembrane region" description="Helical" evidence="1">
    <location>
        <begin position="19"/>
        <end position="49"/>
    </location>
</feature>
<feature type="transmembrane region" description="Helical" evidence="1">
    <location>
        <begin position="356"/>
        <end position="376"/>
    </location>
</feature>
<evidence type="ECO:0000313" key="3">
    <source>
        <dbReference type="EMBL" id="AJD47739.1"/>
    </source>
</evidence>
<dbReference type="KEGG" id="apac:S7S_06615"/>
<evidence type="ECO:0000256" key="1">
    <source>
        <dbReference type="SAM" id="Phobius"/>
    </source>
</evidence>
<feature type="transmembrane region" description="Helical" evidence="1">
    <location>
        <begin position="388"/>
        <end position="406"/>
    </location>
</feature>
<dbReference type="EMBL" id="CP004387">
    <property type="protein sequence ID" value="AJD47739.1"/>
    <property type="molecule type" value="Genomic_DNA"/>
</dbReference>
<organism evidence="3 4">
    <name type="scientific">Isoalcanivorax pacificus W11-5</name>
    <dbReference type="NCBI Taxonomy" id="391936"/>
    <lineage>
        <taxon>Bacteria</taxon>
        <taxon>Pseudomonadati</taxon>
        <taxon>Pseudomonadota</taxon>
        <taxon>Gammaproteobacteria</taxon>
        <taxon>Oceanospirillales</taxon>
        <taxon>Alcanivoracaceae</taxon>
        <taxon>Isoalcanivorax</taxon>
    </lineage>
</organism>
<dbReference type="HOGENOM" id="CLU_022936_2_0_6"/>
<evidence type="ECO:0000259" key="2">
    <source>
        <dbReference type="Pfam" id="PF01970"/>
    </source>
</evidence>
<feature type="transmembrane region" description="Helical" evidence="1">
    <location>
        <begin position="412"/>
        <end position="428"/>
    </location>
</feature>
<sequence>MEMLSNFGLGLATAVTPEALLFCFIGVTVGTFVGVLPGVGAMAAISLALPMTYHLDPTYALIMLAGIFYGSQYGGSTASILLNLPGSITNAVTCLDGYPMAQNGKAGVALFVTAIASFIGSSFAIVIVMGFAPMIAEAALNFSSYEYFAVMLMGLIAASTLSSGSPMKGLAAVVLGVTIGIAGTDVTSGQYRFTFGLQGLSDGVNLVAIAMGLFGISEIVTNIGRGPGERGVIGKVTLRSMFPSREEWRRFWGPAGRGSVVGSAIGALPGIGPVLSAFMAYLLEKKVSREPSKFGKGAIEGITAPEAANNAAVQAGFIPTLSLGIPGDAVMALMLGAMMIHGIVPGPLFMTEYPEMFWGLIMSFWIGNILLLVLNIPLNGLWVRMLKIPYHVLYPAILVFICIGVYSARNSVFDIYVALAFGLLGYLMNMMRYPTAPLLLGFVLGPLLEEHFRRSMLLSRGEFGAFMDRPLSAIFLIVTAGLMAFAGFTLLRQMRARKRQRALAASGGSV</sequence>
<dbReference type="PANTHER" id="PTHR35342">
    <property type="entry name" value="TRICARBOXYLIC TRANSPORT PROTEIN"/>
    <property type="match status" value="1"/>
</dbReference>
<feature type="transmembrane region" description="Helical" evidence="1">
    <location>
        <begin position="329"/>
        <end position="350"/>
    </location>
</feature>
<feature type="transmembrane region" description="Helical" evidence="1">
    <location>
        <begin position="144"/>
        <end position="163"/>
    </location>
</feature>
<keyword evidence="1 3" id="KW-0812">Transmembrane</keyword>
<keyword evidence="4" id="KW-1185">Reference proteome</keyword>
<dbReference type="InterPro" id="IPR002823">
    <property type="entry name" value="DUF112_TM"/>
</dbReference>
<dbReference type="Proteomes" id="UP000006764">
    <property type="component" value="Chromosome"/>
</dbReference>
<accession>A0A0B4XHU1</accession>
<dbReference type="OrthoDB" id="9781349at2"/>
<keyword evidence="1" id="KW-1133">Transmembrane helix</keyword>
<evidence type="ECO:0000313" key="4">
    <source>
        <dbReference type="Proteomes" id="UP000006764"/>
    </source>
</evidence>
<keyword evidence="1" id="KW-0472">Membrane</keyword>
<proteinExistence type="predicted"/>
<name>A0A0B4XHU1_9GAMM</name>
<feature type="transmembrane region" description="Helical" evidence="1">
    <location>
        <begin position="61"/>
        <end position="82"/>
    </location>
</feature>
<protein>
    <submittedName>
        <fullName evidence="3">Transmembrane protein</fullName>
    </submittedName>
</protein>
<feature type="transmembrane region" description="Helical" evidence="1">
    <location>
        <begin position="199"/>
        <end position="220"/>
    </location>
</feature>
<feature type="transmembrane region" description="Helical" evidence="1">
    <location>
        <begin position="260"/>
        <end position="283"/>
    </location>
</feature>